<dbReference type="AlphaFoldDB" id="A0A0M0KIW4"/>
<reference evidence="1" key="1">
    <citation type="submission" date="2015-08" db="EMBL/GenBank/DDBJ databases">
        <title>Complete DNA Sequence of Pseudomonas syringae pv. actinidiae, the Causal Agent of Kiwifruit Canker Disease.</title>
        <authorList>
            <person name="Rikkerink E.H.A."/>
            <person name="Fineran P.C."/>
        </authorList>
    </citation>
    <scope>NUCLEOTIDE SEQUENCE</scope>
    <source>
        <strain evidence="1">DSM 13666</strain>
    </source>
</reference>
<dbReference type="RefSeq" id="WP_053430942.1">
    <property type="nucleotide sequence ID" value="NZ_CP040441.1"/>
</dbReference>
<dbReference type="EMBL" id="LILD01000001">
    <property type="protein sequence ID" value="KOO38750.1"/>
    <property type="molecule type" value="Genomic_DNA"/>
</dbReference>
<dbReference type="GeneID" id="87597994"/>
<accession>A0A0M0KIW4</accession>
<comment type="caution">
    <text evidence="1">The sequence shown here is derived from an EMBL/GenBank/DDBJ whole genome shotgun (WGS) entry which is preliminary data.</text>
</comment>
<sequence>MLVQGSAFSQTERTQAPRTIQLSQGQVVKGKIVKLFPNNLVALQLGRMTLTARLEAALSAGKDYFFQVQEESSGVPRLKVLSQQPFPVQGDQAGMIKELLQQLGLAQTKTNEWLASQLMGMRMPFTKGTIEAGAPILTAAGMLNEEGVRLLQGMLLRQLPITSETFSAYRALHEGPPLSSQLTELIQQLRAHPQLESYGARMEALMQDGKIPQGRSPVIELLSMVANDRLEPSVREGAVQLLNRLGIMNQGETRESFFSRFQQALMRPENREIVQQLWPTLTNEIVRELAPRELFQRLMAEGSIPPGEKGSQQLIALVPLLGSKVTPAMITSFLSGNGVNLSREEQLAWTTSFQLSSPQQQIGGTGTSSPIAAQLIRLLQALGLQYEREVGQSFQQGTDPLANDRMKGLLLQLMQQELSPKMKERLEAALSRVTGHQLVASETSGPITQTAIQLPLMLGSFQTDLTIQWEGKRQADGQLSPDHCRILFYLSLAHLKETIVDVQIQHRILAVTIFNEHPKPTLLMSGLLPVLKSGLERQDYSLSSLVWKEIETEKKNAISWQSPEKIGYQGVDVRI</sequence>
<protein>
    <recommendedName>
        <fullName evidence="2">Flagellar hook-length control protein FliK</fullName>
    </recommendedName>
</protein>
<organism evidence="1">
    <name type="scientific">Halalkalibacterium halodurans</name>
    <name type="common">Bacillus halodurans</name>
    <dbReference type="NCBI Taxonomy" id="86665"/>
    <lineage>
        <taxon>Bacteria</taxon>
        <taxon>Bacillati</taxon>
        <taxon>Bacillota</taxon>
        <taxon>Bacilli</taxon>
        <taxon>Bacillales</taxon>
        <taxon>Bacillaceae</taxon>
        <taxon>Halalkalibacterium (ex Joshi et al. 2022)</taxon>
    </lineage>
</organism>
<evidence type="ECO:0008006" key="2">
    <source>
        <dbReference type="Google" id="ProtNLM"/>
    </source>
</evidence>
<dbReference type="PATRIC" id="fig|136160.3.peg.1850"/>
<evidence type="ECO:0000313" key="1">
    <source>
        <dbReference type="EMBL" id="KOO38750.1"/>
    </source>
</evidence>
<name>A0A0M0KIW4_ALKHA</name>
<proteinExistence type="predicted"/>
<gene>
    <name evidence="1" type="ORF">AMD02_07625</name>
</gene>